<keyword evidence="2" id="KW-1185">Reference proteome</keyword>
<protein>
    <submittedName>
        <fullName evidence="1">Uncharacterized protein</fullName>
    </submittedName>
</protein>
<comment type="caution">
    <text evidence="1">The sequence shown here is derived from an EMBL/GenBank/DDBJ whole genome shotgun (WGS) entry which is preliminary data.</text>
</comment>
<dbReference type="Proteomes" id="UP000054653">
    <property type="component" value="Unassembled WGS sequence"/>
</dbReference>
<dbReference type="EMBL" id="JYDI01000283">
    <property type="protein sequence ID" value="KRY46540.1"/>
    <property type="molecule type" value="Genomic_DNA"/>
</dbReference>
<accession>A0A0V1CC99</accession>
<evidence type="ECO:0000313" key="2">
    <source>
        <dbReference type="Proteomes" id="UP000054653"/>
    </source>
</evidence>
<sequence length="111" mass="12548">MTIFNAYLTSLIQFSAEKYFSAEQLYYHDARLYTANILQTYAIGRFKYRSFKNGIINANASKILNCTEVRKLLGGVDPISPLTPPTFSQKKLNFLIDIKKGGAVHIDTAQH</sequence>
<gene>
    <name evidence="1" type="ORF">T03_10842</name>
</gene>
<evidence type="ECO:0000313" key="1">
    <source>
        <dbReference type="EMBL" id="KRY46540.1"/>
    </source>
</evidence>
<proteinExistence type="predicted"/>
<dbReference type="AlphaFoldDB" id="A0A0V1CC99"/>
<organism evidence="1 2">
    <name type="scientific">Trichinella britovi</name>
    <name type="common">Parasitic roundworm</name>
    <dbReference type="NCBI Taxonomy" id="45882"/>
    <lineage>
        <taxon>Eukaryota</taxon>
        <taxon>Metazoa</taxon>
        <taxon>Ecdysozoa</taxon>
        <taxon>Nematoda</taxon>
        <taxon>Enoplea</taxon>
        <taxon>Dorylaimia</taxon>
        <taxon>Trichinellida</taxon>
        <taxon>Trichinellidae</taxon>
        <taxon>Trichinella</taxon>
    </lineage>
</organism>
<name>A0A0V1CC99_TRIBR</name>
<reference evidence="1 2" key="1">
    <citation type="submission" date="2015-01" db="EMBL/GenBank/DDBJ databases">
        <title>Evolution of Trichinella species and genotypes.</title>
        <authorList>
            <person name="Korhonen P.K."/>
            <person name="Edoardo P."/>
            <person name="Giuseppe L.R."/>
            <person name="Gasser R.B."/>
        </authorList>
    </citation>
    <scope>NUCLEOTIDE SEQUENCE [LARGE SCALE GENOMIC DNA]</scope>
    <source>
        <strain evidence="1">ISS120</strain>
    </source>
</reference>